<comment type="caution">
    <text evidence="1">The sequence shown here is derived from an EMBL/GenBank/DDBJ whole genome shotgun (WGS) entry which is preliminary data.</text>
</comment>
<evidence type="ECO:0008006" key="3">
    <source>
        <dbReference type="Google" id="ProtNLM"/>
    </source>
</evidence>
<dbReference type="Gene3D" id="3.90.1530.10">
    <property type="entry name" value="Conserved hypothetical protein from pyrococcus furiosus pfu- 392566-001, ParB domain"/>
    <property type="match status" value="1"/>
</dbReference>
<protein>
    <recommendedName>
        <fullName evidence="3">ParB-like nuclease domain-containing protein</fullName>
    </recommendedName>
</protein>
<dbReference type="EMBL" id="BMOK01000001">
    <property type="protein sequence ID" value="GGL41634.1"/>
    <property type="molecule type" value="Genomic_DNA"/>
</dbReference>
<dbReference type="InterPro" id="IPR036086">
    <property type="entry name" value="ParB/Sulfiredoxin_sf"/>
</dbReference>
<proteinExistence type="predicted"/>
<keyword evidence="2" id="KW-1185">Reference proteome</keyword>
<evidence type="ECO:0000313" key="2">
    <source>
        <dbReference type="Proteomes" id="UP000654670"/>
    </source>
</evidence>
<evidence type="ECO:0000313" key="1">
    <source>
        <dbReference type="EMBL" id="GGL41634.1"/>
    </source>
</evidence>
<organism evidence="1 2">
    <name type="scientific">Sporolactobacillus putidus</name>
    <dbReference type="NCBI Taxonomy" id="492735"/>
    <lineage>
        <taxon>Bacteria</taxon>
        <taxon>Bacillati</taxon>
        <taxon>Bacillota</taxon>
        <taxon>Bacilli</taxon>
        <taxon>Bacillales</taxon>
        <taxon>Sporolactobacillaceae</taxon>
        <taxon>Sporolactobacillus</taxon>
    </lineage>
</organism>
<reference evidence="1" key="2">
    <citation type="submission" date="2020-09" db="EMBL/GenBank/DDBJ databases">
        <authorList>
            <person name="Sun Q."/>
            <person name="Ohkuma M."/>
        </authorList>
    </citation>
    <scope>NUCLEOTIDE SEQUENCE</scope>
    <source>
        <strain evidence="1">JCM 15325</strain>
    </source>
</reference>
<dbReference type="Proteomes" id="UP000654670">
    <property type="component" value="Unassembled WGS sequence"/>
</dbReference>
<dbReference type="SUPFAM" id="SSF110849">
    <property type="entry name" value="ParB/Sulfiredoxin"/>
    <property type="match status" value="1"/>
</dbReference>
<gene>
    <name evidence="1" type="ORF">GCM10007968_01910</name>
</gene>
<name>A0A917RWW4_9BACL</name>
<dbReference type="RefSeq" id="WP_373292306.1">
    <property type="nucleotide sequence ID" value="NZ_BMOK01000001.1"/>
</dbReference>
<reference evidence="1" key="1">
    <citation type="journal article" date="2014" name="Int. J. Syst. Evol. Microbiol.">
        <title>Complete genome sequence of Corynebacterium casei LMG S-19264T (=DSM 44701T), isolated from a smear-ripened cheese.</title>
        <authorList>
            <consortium name="US DOE Joint Genome Institute (JGI-PGF)"/>
            <person name="Walter F."/>
            <person name="Albersmeier A."/>
            <person name="Kalinowski J."/>
            <person name="Ruckert C."/>
        </authorList>
    </citation>
    <scope>NUCLEOTIDE SEQUENCE</scope>
    <source>
        <strain evidence="1">JCM 15325</strain>
    </source>
</reference>
<accession>A0A917RWW4</accession>
<sequence length="53" mass="6177">MRLQKLERSIKEFGYVDPLIWNKGTGKLVGGHQRFKILIEIGHTESEAGYYRL</sequence>
<dbReference type="AlphaFoldDB" id="A0A917RWW4"/>